<feature type="transmembrane region" description="Helical" evidence="6">
    <location>
        <begin position="334"/>
        <end position="351"/>
    </location>
</feature>
<accession>A0ABQ6CWM3</accession>
<dbReference type="PROSITE" id="PS50850">
    <property type="entry name" value="MFS"/>
    <property type="match status" value="1"/>
</dbReference>
<sequence>MPEIEKRTMDKVTWRLVPFLILCYFIAYLDRVNIGFAGASMRTDLNLSAAAFGGAAGIFFIAYFFFEVPSNLALDRYGARLWIARIMLTWGLVAGAQAFVVGQTSLYVIRLLLGVAEAGFFPGVIFFLTLWFPAAYRARIIGWFMFAIPISTVIGSPISGFILNLDGTWGLHGWQWMFLIEAVPAILMTLAVLYYLTDRPRDAQWLEPQEAQWLQERLDAERANRERHGHMSWLSSMLDPRVLALGVVYMGCNIPQYGLSFFLPQIVGSFGQLSNVEIGFINALPYAVGAIGMILWSRHSDRVAERKWHTVIALGAIVVGLALAAVAPTPTLKMASLCIAGFGFFAVLPVFWTLPTTFLSGTGAAAGIAAVNSIGNLGGYFGPQAFGWLRDTTHSDSAGLLFLACCAIVGAVIVLVLGHDPALERPQTAS</sequence>
<comment type="caution">
    <text evidence="8">The sequence shown here is derived from an EMBL/GenBank/DDBJ whole genome shotgun (WGS) entry which is preliminary data.</text>
</comment>
<dbReference type="PANTHER" id="PTHR43791:SF36">
    <property type="entry name" value="TRANSPORTER, PUTATIVE (AFU_ORTHOLOGUE AFUA_6G08340)-RELATED"/>
    <property type="match status" value="1"/>
</dbReference>
<evidence type="ECO:0000313" key="8">
    <source>
        <dbReference type="EMBL" id="GLS24079.1"/>
    </source>
</evidence>
<comment type="subcellular location">
    <subcellularLocation>
        <location evidence="1">Membrane</location>
        <topology evidence="1">Multi-pass membrane protein</topology>
    </subcellularLocation>
</comment>
<feature type="transmembrane region" description="Helical" evidence="6">
    <location>
        <begin position="107"/>
        <end position="128"/>
    </location>
</feature>
<feature type="transmembrane region" description="Helical" evidence="6">
    <location>
        <begin position="49"/>
        <end position="69"/>
    </location>
</feature>
<dbReference type="InterPro" id="IPR011701">
    <property type="entry name" value="MFS"/>
</dbReference>
<dbReference type="InterPro" id="IPR020846">
    <property type="entry name" value="MFS_dom"/>
</dbReference>
<protein>
    <submittedName>
        <fullName evidence="8">MFS transporter</fullName>
    </submittedName>
</protein>
<dbReference type="CDD" id="cd17319">
    <property type="entry name" value="MFS_ExuT_GudP_like"/>
    <property type="match status" value="1"/>
</dbReference>
<gene>
    <name evidence="8" type="ORF">GCM10007874_71000</name>
</gene>
<evidence type="ECO:0000256" key="2">
    <source>
        <dbReference type="ARBA" id="ARBA00022448"/>
    </source>
</evidence>
<keyword evidence="3 6" id="KW-0812">Transmembrane</keyword>
<evidence type="ECO:0000256" key="4">
    <source>
        <dbReference type="ARBA" id="ARBA00022989"/>
    </source>
</evidence>
<evidence type="ECO:0000256" key="3">
    <source>
        <dbReference type="ARBA" id="ARBA00022692"/>
    </source>
</evidence>
<keyword evidence="2" id="KW-0813">Transport</keyword>
<feature type="transmembrane region" description="Helical" evidence="6">
    <location>
        <begin position="398"/>
        <end position="417"/>
    </location>
</feature>
<dbReference type="SUPFAM" id="SSF103473">
    <property type="entry name" value="MFS general substrate transporter"/>
    <property type="match status" value="1"/>
</dbReference>
<evidence type="ECO:0000256" key="6">
    <source>
        <dbReference type="SAM" id="Phobius"/>
    </source>
</evidence>
<keyword evidence="4 6" id="KW-1133">Transmembrane helix</keyword>
<evidence type="ECO:0000256" key="1">
    <source>
        <dbReference type="ARBA" id="ARBA00004141"/>
    </source>
</evidence>
<dbReference type="Proteomes" id="UP001156882">
    <property type="component" value="Unassembled WGS sequence"/>
</dbReference>
<evidence type="ECO:0000313" key="9">
    <source>
        <dbReference type="Proteomes" id="UP001156882"/>
    </source>
</evidence>
<dbReference type="RefSeq" id="WP_284317001.1">
    <property type="nucleotide sequence ID" value="NZ_BSPC01000096.1"/>
</dbReference>
<dbReference type="PANTHER" id="PTHR43791">
    <property type="entry name" value="PERMEASE-RELATED"/>
    <property type="match status" value="1"/>
</dbReference>
<dbReference type="Pfam" id="PF07690">
    <property type="entry name" value="MFS_1"/>
    <property type="match status" value="1"/>
</dbReference>
<feature type="domain" description="Major facilitator superfamily (MFS) profile" evidence="7">
    <location>
        <begin position="16"/>
        <end position="422"/>
    </location>
</feature>
<evidence type="ECO:0000256" key="5">
    <source>
        <dbReference type="ARBA" id="ARBA00023136"/>
    </source>
</evidence>
<proteinExistence type="predicted"/>
<feature type="transmembrane region" description="Helical" evidence="6">
    <location>
        <begin position="140"/>
        <end position="162"/>
    </location>
</feature>
<dbReference type="EMBL" id="BSPC01000096">
    <property type="protein sequence ID" value="GLS24079.1"/>
    <property type="molecule type" value="Genomic_DNA"/>
</dbReference>
<feature type="transmembrane region" description="Helical" evidence="6">
    <location>
        <begin position="174"/>
        <end position="196"/>
    </location>
</feature>
<feature type="transmembrane region" description="Helical" evidence="6">
    <location>
        <begin position="12"/>
        <end position="29"/>
    </location>
</feature>
<feature type="transmembrane region" description="Helical" evidence="6">
    <location>
        <begin position="358"/>
        <end position="378"/>
    </location>
</feature>
<keyword evidence="9" id="KW-1185">Reference proteome</keyword>
<organism evidence="8 9">
    <name type="scientific">Labrys miyagiensis</name>
    <dbReference type="NCBI Taxonomy" id="346912"/>
    <lineage>
        <taxon>Bacteria</taxon>
        <taxon>Pseudomonadati</taxon>
        <taxon>Pseudomonadota</taxon>
        <taxon>Alphaproteobacteria</taxon>
        <taxon>Hyphomicrobiales</taxon>
        <taxon>Xanthobacteraceae</taxon>
        <taxon>Labrys</taxon>
    </lineage>
</organism>
<feature type="transmembrane region" description="Helical" evidence="6">
    <location>
        <begin position="81"/>
        <end position="101"/>
    </location>
</feature>
<feature type="transmembrane region" description="Helical" evidence="6">
    <location>
        <begin position="308"/>
        <end position="328"/>
    </location>
</feature>
<keyword evidence="5 6" id="KW-0472">Membrane</keyword>
<feature type="transmembrane region" description="Helical" evidence="6">
    <location>
        <begin position="278"/>
        <end position="296"/>
    </location>
</feature>
<dbReference type="InterPro" id="IPR036259">
    <property type="entry name" value="MFS_trans_sf"/>
</dbReference>
<feature type="transmembrane region" description="Helical" evidence="6">
    <location>
        <begin position="242"/>
        <end position="266"/>
    </location>
</feature>
<evidence type="ECO:0000259" key="7">
    <source>
        <dbReference type="PROSITE" id="PS50850"/>
    </source>
</evidence>
<name>A0ABQ6CWM3_9HYPH</name>
<reference evidence="9" key="1">
    <citation type="journal article" date="2019" name="Int. J. Syst. Evol. Microbiol.">
        <title>The Global Catalogue of Microorganisms (GCM) 10K type strain sequencing project: providing services to taxonomists for standard genome sequencing and annotation.</title>
        <authorList>
            <consortium name="The Broad Institute Genomics Platform"/>
            <consortium name="The Broad Institute Genome Sequencing Center for Infectious Disease"/>
            <person name="Wu L."/>
            <person name="Ma J."/>
        </authorList>
    </citation>
    <scope>NUCLEOTIDE SEQUENCE [LARGE SCALE GENOMIC DNA]</scope>
    <source>
        <strain evidence="9">NBRC 101365</strain>
    </source>
</reference>
<dbReference type="Gene3D" id="1.20.1250.20">
    <property type="entry name" value="MFS general substrate transporter like domains"/>
    <property type="match status" value="2"/>
</dbReference>